<name>A0A9N7N747_STRHE</name>
<keyword evidence="2" id="KW-1185">Reference proteome</keyword>
<protein>
    <submittedName>
        <fullName evidence="1">Protein DEHYDRATION-INDUCED 19 homolog 3</fullName>
    </submittedName>
</protein>
<comment type="caution">
    <text evidence="1">The sequence shown here is derived from an EMBL/GenBank/DDBJ whole genome shotgun (WGS) entry which is preliminary data.</text>
</comment>
<feature type="non-terminal residue" evidence="1">
    <location>
        <position position="1"/>
    </location>
</feature>
<dbReference type="AlphaFoldDB" id="A0A9N7N747"/>
<evidence type="ECO:0000313" key="2">
    <source>
        <dbReference type="Proteomes" id="UP001153555"/>
    </source>
</evidence>
<accession>A0A9N7N747</accession>
<organism evidence="1 2">
    <name type="scientific">Striga hermonthica</name>
    <name type="common">Purple witchweed</name>
    <name type="synonym">Buchnera hermonthica</name>
    <dbReference type="NCBI Taxonomy" id="68872"/>
    <lineage>
        <taxon>Eukaryota</taxon>
        <taxon>Viridiplantae</taxon>
        <taxon>Streptophyta</taxon>
        <taxon>Embryophyta</taxon>
        <taxon>Tracheophyta</taxon>
        <taxon>Spermatophyta</taxon>
        <taxon>Magnoliopsida</taxon>
        <taxon>eudicotyledons</taxon>
        <taxon>Gunneridae</taxon>
        <taxon>Pentapetalae</taxon>
        <taxon>asterids</taxon>
        <taxon>lamiids</taxon>
        <taxon>Lamiales</taxon>
        <taxon>Orobanchaceae</taxon>
        <taxon>Buchnereae</taxon>
        <taxon>Striga</taxon>
    </lineage>
</organism>
<gene>
    <name evidence="1" type="ORF">SHERM_LOCUS12031</name>
</gene>
<proteinExistence type="predicted"/>
<sequence>EGNYALIGKNYRNAIKALFCGLKLGKISSHRSEVVMQRSKVSDSSVQK</sequence>
<dbReference type="EMBL" id="CACSLK010023397">
    <property type="protein sequence ID" value="CAA0822322.1"/>
    <property type="molecule type" value="Genomic_DNA"/>
</dbReference>
<dbReference type="OrthoDB" id="6270329at2759"/>
<reference evidence="1" key="1">
    <citation type="submission" date="2019-12" db="EMBL/GenBank/DDBJ databases">
        <authorList>
            <person name="Scholes J."/>
        </authorList>
    </citation>
    <scope>NUCLEOTIDE SEQUENCE</scope>
</reference>
<dbReference type="Proteomes" id="UP001153555">
    <property type="component" value="Unassembled WGS sequence"/>
</dbReference>
<evidence type="ECO:0000313" key="1">
    <source>
        <dbReference type="EMBL" id="CAA0822322.1"/>
    </source>
</evidence>